<evidence type="ECO:0000259" key="7">
    <source>
        <dbReference type="Pfam" id="PF20520"/>
    </source>
</evidence>
<keyword evidence="5 6" id="KW-0472">Membrane</keyword>
<keyword evidence="4 6" id="KW-1133">Transmembrane helix</keyword>
<dbReference type="InterPro" id="IPR046756">
    <property type="entry name" value="VAS1/VOA1_TM"/>
</dbReference>
<comment type="similarity">
    <text evidence="2">Belongs to the vacuolar ATPase subunit S1 family.</text>
</comment>
<keyword evidence="9" id="KW-1185">Reference proteome</keyword>
<evidence type="ECO:0000256" key="2">
    <source>
        <dbReference type="ARBA" id="ARBA00009037"/>
    </source>
</evidence>
<evidence type="ECO:0000256" key="5">
    <source>
        <dbReference type="ARBA" id="ARBA00023136"/>
    </source>
</evidence>
<dbReference type="Pfam" id="PF20520">
    <property type="entry name" value="Ac45-VOA1_TM"/>
    <property type="match status" value="1"/>
</dbReference>
<accession>A0A9P0HR59</accession>
<name>A0A9P0HR59_NEZVI</name>
<dbReference type="GO" id="GO:0030641">
    <property type="term" value="P:regulation of cellular pH"/>
    <property type="evidence" value="ECO:0007669"/>
    <property type="project" value="TreeGrafter"/>
</dbReference>
<feature type="transmembrane region" description="Helical" evidence="6">
    <location>
        <begin position="7"/>
        <end position="29"/>
    </location>
</feature>
<evidence type="ECO:0000256" key="6">
    <source>
        <dbReference type="SAM" id="Phobius"/>
    </source>
</evidence>
<dbReference type="Proteomes" id="UP001152798">
    <property type="component" value="Chromosome 6"/>
</dbReference>
<dbReference type="PANTHER" id="PTHR12471">
    <property type="entry name" value="VACUOLAR ATP SYNTHASE SUBUNIT S1"/>
    <property type="match status" value="1"/>
</dbReference>
<gene>
    <name evidence="8" type="ORF">NEZAVI_LOCUS13991</name>
</gene>
<dbReference type="AlphaFoldDB" id="A0A9P0HR59"/>
<dbReference type="InterPro" id="IPR008388">
    <property type="entry name" value="Ac45_acc_su"/>
</dbReference>
<evidence type="ECO:0000256" key="4">
    <source>
        <dbReference type="ARBA" id="ARBA00022989"/>
    </source>
</evidence>
<protein>
    <recommendedName>
        <fullName evidence="7">V-type proton ATPase subunit S1/VOA1 transmembrane domain-containing protein</fullName>
    </recommendedName>
</protein>
<dbReference type="PANTHER" id="PTHR12471:SF7">
    <property type="entry name" value="V-TYPE PROTON ATPASE SUBUNIT S1"/>
    <property type="match status" value="1"/>
</dbReference>
<evidence type="ECO:0000256" key="1">
    <source>
        <dbReference type="ARBA" id="ARBA00004167"/>
    </source>
</evidence>
<evidence type="ECO:0000256" key="3">
    <source>
        <dbReference type="ARBA" id="ARBA00022692"/>
    </source>
</evidence>
<comment type="subcellular location">
    <subcellularLocation>
        <location evidence="1">Membrane</location>
        <topology evidence="1">Single-pass membrane protein</topology>
    </subcellularLocation>
</comment>
<sequence>MGSISYILLNFLVLCYFGKVYCGVPVFIWESSAITEKEDVVPALSQLDVDEFTNHLVKKIHIHKPLIVVFLEETLSVEDFSWKDNRYKGSFPQLKNISSMSAKLEFIPSVDDPMTSLRELIVSHDYVWKKYDGVKLPIESGIILVVKMKDPLNFEDRPQMLRRHDGNIAEIYSQLLAKHSRIIAIFTGKQSSWVEFESNRVKRQLFPEGSYNFLVGDILLHTLSPPVLYDGINNITLSSIPVLVYDNRSTTTRFSRMILKYTLNNSDGSSGKIVLRLKFPKNEGRWSLSEIEYEDNSGKSFHLLPAMNYPLGEEIGSAVHSTTPVIFQYTDPNGIRNISLVFNDMLVEAYNLSGFYPPTLLSGKRATTSQGPPYFTEAIWSGLIVTFILGIILAWGITMLLDIRTMDRFDDPKGKTISVSAIE</sequence>
<evidence type="ECO:0000313" key="9">
    <source>
        <dbReference type="Proteomes" id="UP001152798"/>
    </source>
</evidence>
<dbReference type="OrthoDB" id="9985059at2759"/>
<proteinExistence type="inferred from homology"/>
<feature type="transmembrane region" description="Helical" evidence="6">
    <location>
        <begin position="378"/>
        <end position="401"/>
    </location>
</feature>
<dbReference type="EMBL" id="OV725082">
    <property type="protein sequence ID" value="CAH1405936.1"/>
    <property type="molecule type" value="Genomic_DNA"/>
</dbReference>
<evidence type="ECO:0000313" key="8">
    <source>
        <dbReference type="EMBL" id="CAH1405936.1"/>
    </source>
</evidence>
<dbReference type="GO" id="GO:0001671">
    <property type="term" value="F:ATPase activator activity"/>
    <property type="evidence" value="ECO:0007669"/>
    <property type="project" value="TreeGrafter"/>
</dbReference>
<feature type="domain" description="V-type proton ATPase subunit S1/VOA1 transmembrane" evidence="7">
    <location>
        <begin position="373"/>
        <end position="411"/>
    </location>
</feature>
<organism evidence="8 9">
    <name type="scientific">Nezara viridula</name>
    <name type="common">Southern green stink bug</name>
    <name type="synonym">Cimex viridulus</name>
    <dbReference type="NCBI Taxonomy" id="85310"/>
    <lineage>
        <taxon>Eukaryota</taxon>
        <taxon>Metazoa</taxon>
        <taxon>Ecdysozoa</taxon>
        <taxon>Arthropoda</taxon>
        <taxon>Hexapoda</taxon>
        <taxon>Insecta</taxon>
        <taxon>Pterygota</taxon>
        <taxon>Neoptera</taxon>
        <taxon>Paraneoptera</taxon>
        <taxon>Hemiptera</taxon>
        <taxon>Heteroptera</taxon>
        <taxon>Panheteroptera</taxon>
        <taxon>Pentatomomorpha</taxon>
        <taxon>Pentatomoidea</taxon>
        <taxon>Pentatomidae</taxon>
        <taxon>Pentatominae</taxon>
        <taxon>Nezara</taxon>
    </lineage>
</organism>
<keyword evidence="3 6" id="KW-0812">Transmembrane</keyword>
<dbReference type="GO" id="GO:0033176">
    <property type="term" value="C:proton-transporting V-type ATPase complex"/>
    <property type="evidence" value="ECO:0007669"/>
    <property type="project" value="TreeGrafter"/>
</dbReference>
<reference evidence="8" key="1">
    <citation type="submission" date="2022-01" db="EMBL/GenBank/DDBJ databases">
        <authorList>
            <person name="King R."/>
        </authorList>
    </citation>
    <scope>NUCLEOTIDE SEQUENCE</scope>
</reference>